<dbReference type="InterPro" id="IPR014833">
    <property type="entry name" value="TnsA_N"/>
</dbReference>
<keyword evidence="3" id="KW-1185">Reference proteome</keyword>
<gene>
    <name evidence="2" type="ORF">G9Q37_11575</name>
</gene>
<evidence type="ECO:0000313" key="2">
    <source>
        <dbReference type="EMBL" id="QIM52739.1"/>
    </source>
</evidence>
<protein>
    <recommendedName>
        <fullName evidence="1">TnsA endonuclease N-terminal domain-containing protein</fullName>
    </recommendedName>
</protein>
<dbReference type="KEGG" id="hcz:G9Q37_11575"/>
<evidence type="ECO:0000259" key="1">
    <source>
        <dbReference type="Pfam" id="PF08722"/>
    </source>
</evidence>
<dbReference type="RefSeq" id="WP_166227341.1">
    <property type="nucleotide sequence ID" value="NZ_CP049989.1"/>
</dbReference>
<sequence length="219" mass="24892">MARSARKVVTRSPARSVRLINLPHLQSEAIEAESSVERDFAHLAALYPFTRRILHQPFRLDLDDRKYTPDFLVEFDDRSSIVIEVKVESKLERFESVYQAAKAKLAAHGVCLKIAHDQMIRTEGRAERALLIRRYSKDHCNEGEAQAILGLAQESQTGVRMSELLSRGFALPTIYHLIARRRMCTDSALDISRGAVLASINNLITEGRHADHFDRWLDA</sequence>
<evidence type="ECO:0000313" key="3">
    <source>
        <dbReference type="Proteomes" id="UP000503162"/>
    </source>
</evidence>
<dbReference type="Pfam" id="PF08722">
    <property type="entry name" value="Tn7_TnsA-like_N"/>
    <property type="match status" value="1"/>
</dbReference>
<dbReference type="Proteomes" id="UP000503162">
    <property type="component" value="Chromosome"/>
</dbReference>
<accession>A0A6G8II12</accession>
<organism evidence="2 3">
    <name type="scientific">Hydrogenophaga crocea</name>
    <dbReference type="NCBI Taxonomy" id="2716225"/>
    <lineage>
        <taxon>Bacteria</taxon>
        <taxon>Pseudomonadati</taxon>
        <taxon>Pseudomonadota</taxon>
        <taxon>Betaproteobacteria</taxon>
        <taxon>Burkholderiales</taxon>
        <taxon>Comamonadaceae</taxon>
        <taxon>Hydrogenophaga</taxon>
    </lineage>
</organism>
<proteinExistence type="predicted"/>
<reference evidence="2 3" key="1">
    <citation type="submission" date="2020-03" db="EMBL/GenBank/DDBJ databases">
        <title>Hydrogenophaga sp. nov. isolated from cyanobacterial mat.</title>
        <authorList>
            <person name="Thorat V."/>
            <person name="Kirdat K."/>
            <person name="Tiwarekar B."/>
            <person name="Costa E.D."/>
            <person name="Yadav A."/>
        </authorList>
    </citation>
    <scope>NUCLEOTIDE SEQUENCE [LARGE SCALE GENOMIC DNA]</scope>
    <source>
        <strain evidence="2 3">BA0156</strain>
    </source>
</reference>
<name>A0A6G8II12_9BURK</name>
<dbReference type="AlphaFoldDB" id="A0A6G8II12"/>
<feature type="domain" description="TnsA endonuclease N-terminal" evidence="1">
    <location>
        <begin position="63"/>
        <end position="107"/>
    </location>
</feature>
<dbReference type="EMBL" id="CP049989">
    <property type="protein sequence ID" value="QIM52739.1"/>
    <property type="molecule type" value="Genomic_DNA"/>
</dbReference>